<feature type="chain" id="PRO_5032837737" evidence="1">
    <location>
        <begin position="28"/>
        <end position="208"/>
    </location>
</feature>
<evidence type="ECO:0000259" key="2">
    <source>
        <dbReference type="Pfam" id="PF07589"/>
    </source>
</evidence>
<protein>
    <submittedName>
        <fullName evidence="3">PEP-CTERM sorting domain-containing protein</fullName>
    </submittedName>
</protein>
<dbReference type="RefSeq" id="WP_185675206.1">
    <property type="nucleotide sequence ID" value="NZ_JACHVB010000020.1"/>
</dbReference>
<keyword evidence="4" id="KW-1185">Reference proteome</keyword>
<evidence type="ECO:0000256" key="1">
    <source>
        <dbReference type="SAM" id="SignalP"/>
    </source>
</evidence>
<dbReference type="NCBIfam" id="TIGR02595">
    <property type="entry name" value="PEP_CTERM"/>
    <property type="match status" value="1"/>
</dbReference>
<evidence type="ECO:0000313" key="3">
    <source>
        <dbReference type="EMBL" id="MBC2594224.1"/>
    </source>
</evidence>
<gene>
    <name evidence="3" type="ORF">H5P28_08105</name>
</gene>
<feature type="domain" description="Ice-binding protein C-terminal" evidence="2">
    <location>
        <begin position="181"/>
        <end position="204"/>
    </location>
</feature>
<reference evidence="3 4" key="1">
    <citation type="submission" date="2020-07" db="EMBL/GenBank/DDBJ databases">
        <authorList>
            <person name="Feng X."/>
        </authorList>
    </citation>
    <scope>NUCLEOTIDE SEQUENCE [LARGE SCALE GENOMIC DNA]</scope>
    <source>
        <strain evidence="3 4">JCM31066</strain>
    </source>
</reference>
<feature type="signal peptide" evidence="1">
    <location>
        <begin position="1"/>
        <end position="27"/>
    </location>
</feature>
<dbReference type="AlphaFoldDB" id="A0A842HFD1"/>
<dbReference type="Proteomes" id="UP000546464">
    <property type="component" value="Unassembled WGS sequence"/>
</dbReference>
<organism evidence="3 4">
    <name type="scientific">Ruficoccus amylovorans</name>
    <dbReference type="NCBI Taxonomy" id="1804625"/>
    <lineage>
        <taxon>Bacteria</taxon>
        <taxon>Pseudomonadati</taxon>
        <taxon>Verrucomicrobiota</taxon>
        <taxon>Opitutia</taxon>
        <taxon>Puniceicoccales</taxon>
        <taxon>Cerasicoccaceae</taxon>
        <taxon>Ruficoccus</taxon>
    </lineage>
</organism>
<sequence>MQRLSVRLKTLALAGLVMSGLAVSSRAELVQISGTFYGDFSVQYASYAPSSTSGSYAFTVDTADFAQSGAGQFYLSSLDAFSITNTNIALEEVAVIVSSYNGQFAGFWMGTNHSGSSTTTTQISSPAGTEDGFALVITGRYAGGTPGTTVRLNAQQIDDQWLVLQAIQSDGVTFATADLTPVPEPSTVALGLGLLVFAWAFARRRLSR</sequence>
<dbReference type="NCBIfam" id="TIGR03382">
    <property type="entry name" value="GC_trans_RRR"/>
    <property type="match status" value="1"/>
</dbReference>
<comment type="caution">
    <text evidence="3">The sequence shown here is derived from an EMBL/GenBank/DDBJ whole genome shotgun (WGS) entry which is preliminary data.</text>
</comment>
<dbReference type="InterPro" id="IPR013424">
    <property type="entry name" value="Ice-binding_C"/>
</dbReference>
<evidence type="ECO:0000313" key="4">
    <source>
        <dbReference type="Proteomes" id="UP000546464"/>
    </source>
</evidence>
<dbReference type="Pfam" id="PF07589">
    <property type="entry name" value="PEP-CTERM"/>
    <property type="match status" value="1"/>
</dbReference>
<dbReference type="InterPro" id="IPR017756">
    <property type="entry name" value="TM_Gly-Cys-Arg_CS"/>
</dbReference>
<proteinExistence type="predicted"/>
<accession>A0A842HFD1</accession>
<name>A0A842HFD1_9BACT</name>
<keyword evidence="1" id="KW-0732">Signal</keyword>
<dbReference type="EMBL" id="JACHVB010000020">
    <property type="protein sequence ID" value="MBC2594224.1"/>
    <property type="molecule type" value="Genomic_DNA"/>
</dbReference>